<protein>
    <submittedName>
        <fullName evidence="1">Uncharacterized protein</fullName>
    </submittedName>
</protein>
<accession>A0A1E5VDG0</accession>
<gene>
    <name evidence="1" type="ORF">BAE44_0015799</name>
</gene>
<keyword evidence="2" id="KW-1185">Reference proteome</keyword>
<dbReference type="AlphaFoldDB" id="A0A1E5VDG0"/>
<reference evidence="1 2" key="1">
    <citation type="submission" date="2016-09" db="EMBL/GenBank/DDBJ databases">
        <title>The draft genome of Dichanthelium oligosanthes: A C3 panicoid grass species.</title>
        <authorList>
            <person name="Studer A.J."/>
            <person name="Schnable J.C."/>
            <person name="Brutnell T.P."/>
        </authorList>
    </citation>
    <scope>NUCLEOTIDE SEQUENCE [LARGE SCALE GENOMIC DNA]</scope>
    <source>
        <strain evidence="2">cv. Kellogg 1175</strain>
        <tissue evidence="1">Leaf</tissue>
    </source>
</reference>
<evidence type="ECO:0000313" key="1">
    <source>
        <dbReference type="EMBL" id="OEL23186.1"/>
    </source>
</evidence>
<comment type="caution">
    <text evidence="1">The sequence shown here is derived from an EMBL/GenBank/DDBJ whole genome shotgun (WGS) entry which is preliminary data.</text>
</comment>
<name>A0A1E5VDG0_9POAL</name>
<organism evidence="1 2">
    <name type="scientific">Dichanthelium oligosanthes</name>
    <dbReference type="NCBI Taxonomy" id="888268"/>
    <lineage>
        <taxon>Eukaryota</taxon>
        <taxon>Viridiplantae</taxon>
        <taxon>Streptophyta</taxon>
        <taxon>Embryophyta</taxon>
        <taxon>Tracheophyta</taxon>
        <taxon>Spermatophyta</taxon>
        <taxon>Magnoliopsida</taxon>
        <taxon>Liliopsida</taxon>
        <taxon>Poales</taxon>
        <taxon>Poaceae</taxon>
        <taxon>PACMAD clade</taxon>
        <taxon>Panicoideae</taxon>
        <taxon>Panicodae</taxon>
        <taxon>Paniceae</taxon>
        <taxon>Dichantheliinae</taxon>
        <taxon>Dichanthelium</taxon>
    </lineage>
</organism>
<dbReference type="Proteomes" id="UP000095767">
    <property type="component" value="Unassembled WGS sequence"/>
</dbReference>
<proteinExistence type="predicted"/>
<sequence length="56" mass="6541">MTCCGVDGSLECSFILFSKSYSSCIMLWLHYIYIYTSMFNDELPEVTLYSFEMLIT</sequence>
<dbReference type="EMBL" id="LWDX02043207">
    <property type="protein sequence ID" value="OEL23186.1"/>
    <property type="molecule type" value="Genomic_DNA"/>
</dbReference>
<evidence type="ECO:0000313" key="2">
    <source>
        <dbReference type="Proteomes" id="UP000095767"/>
    </source>
</evidence>